<feature type="transmembrane region" description="Helical" evidence="2">
    <location>
        <begin position="197"/>
        <end position="216"/>
    </location>
</feature>
<feature type="compositionally biased region" description="Polar residues" evidence="1">
    <location>
        <begin position="1"/>
        <end position="10"/>
    </location>
</feature>
<feature type="transmembrane region" description="Helical" evidence="2">
    <location>
        <begin position="138"/>
        <end position="159"/>
    </location>
</feature>
<dbReference type="EMBL" id="CP013729">
    <property type="protein sequence ID" value="ALV06982.1"/>
    <property type="molecule type" value="Genomic_DNA"/>
</dbReference>
<proteinExistence type="predicted"/>
<dbReference type="STRING" id="76731.RD2015_2515"/>
<dbReference type="OrthoDB" id="9154354at2"/>
<evidence type="ECO:0000256" key="2">
    <source>
        <dbReference type="SAM" id="Phobius"/>
    </source>
</evidence>
<evidence type="ECO:0000256" key="1">
    <source>
        <dbReference type="SAM" id="MobiDB-lite"/>
    </source>
</evidence>
<dbReference type="RefSeq" id="WP_147307061.1">
    <property type="nucleotide sequence ID" value="NZ_CP013729.1"/>
</dbReference>
<gene>
    <name evidence="3" type="ORF">RD2015_2515</name>
</gene>
<accession>A0A0U3D060</accession>
<reference evidence="3 4" key="1">
    <citation type="submission" date="2015-12" db="EMBL/GenBank/DDBJ databases">
        <title>Complete genome of Roseateles depolymerans KCTC 42856.</title>
        <authorList>
            <person name="Kim K.M."/>
        </authorList>
    </citation>
    <scope>NUCLEOTIDE SEQUENCE [LARGE SCALE GENOMIC DNA]</scope>
    <source>
        <strain evidence="3 4">KCTC 42856</strain>
    </source>
</reference>
<keyword evidence="2" id="KW-1133">Transmembrane helix</keyword>
<keyword evidence="2" id="KW-0812">Transmembrane</keyword>
<name>A0A0U3D060_9BURK</name>
<evidence type="ECO:0000313" key="3">
    <source>
        <dbReference type="EMBL" id="ALV06982.1"/>
    </source>
</evidence>
<dbReference type="KEGG" id="rdp:RD2015_2515"/>
<protein>
    <submittedName>
        <fullName evidence="3">Uncharacterized protein</fullName>
    </submittedName>
</protein>
<dbReference type="AlphaFoldDB" id="A0A0U3D060"/>
<feature type="region of interest" description="Disordered" evidence="1">
    <location>
        <begin position="1"/>
        <end position="35"/>
    </location>
</feature>
<sequence>MTTKHTTSDQTDPHQALVQPPVLETSGTPQAPEVPAPTEDFVRIAAFATPAEAHVLRGLLVSAGLSAVVTDANTGQGNPWVTQSTHAVGVLVPESQEAAARETLAAFESGAYTLADDTAPAPSPAKAQPALIFNPDRAALLSFVLSPIFGVLVLMANARAVGWTSSGFSRWMWLLVTTTVTATGVFLLNGIAPGWLVGFRANLVFVGGLTVLWYFFSAQAQTRQIIEAYGPHYRRRSLLVPAAGTALAWLVLGMLLTHWPD</sequence>
<feature type="transmembrane region" description="Helical" evidence="2">
    <location>
        <begin position="237"/>
        <end position="259"/>
    </location>
</feature>
<evidence type="ECO:0000313" key="4">
    <source>
        <dbReference type="Proteomes" id="UP000060699"/>
    </source>
</evidence>
<organism evidence="3 4">
    <name type="scientific">Roseateles depolymerans</name>
    <dbReference type="NCBI Taxonomy" id="76731"/>
    <lineage>
        <taxon>Bacteria</taxon>
        <taxon>Pseudomonadati</taxon>
        <taxon>Pseudomonadota</taxon>
        <taxon>Betaproteobacteria</taxon>
        <taxon>Burkholderiales</taxon>
        <taxon>Sphaerotilaceae</taxon>
        <taxon>Roseateles</taxon>
    </lineage>
</organism>
<dbReference type="Proteomes" id="UP000060699">
    <property type="component" value="Chromosome"/>
</dbReference>
<keyword evidence="4" id="KW-1185">Reference proteome</keyword>
<keyword evidence="2" id="KW-0472">Membrane</keyword>
<feature type="transmembrane region" description="Helical" evidence="2">
    <location>
        <begin position="171"/>
        <end position="191"/>
    </location>
</feature>